<comment type="similarity">
    <text evidence="2">Belongs to the DHHC palmitoyltransferase family. AKR/ZDHHC17 subfamily.</text>
</comment>
<evidence type="ECO:0000313" key="17">
    <source>
        <dbReference type="EMBL" id="CCD26259.1"/>
    </source>
</evidence>
<evidence type="ECO:0000256" key="2">
    <source>
        <dbReference type="ARBA" id="ARBA00010104"/>
    </source>
</evidence>
<feature type="domain" description="Palmitoyltransferase DHHC" evidence="16">
    <location>
        <begin position="468"/>
        <end position="608"/>
    </location>
</feature>
<dbReference type="InterPro" id="IPR002110">
    <property type="entry name" value="Ankyrin_rpt"/>
</dbReference>
<dbReference type="Pfam" id="PF01529">
    <property type="entry name" value="DHHC"/>
    <property type="match status" value="1"/>
</dbReference>
<comment type="caution">
    <text evidence="14">Lacks conserved residue(s) required for the propagation of feature annotation.</text>
</comment>
<evidence type="ECO:0000256" key="10">
    <source>
        <dbReference type="ARBA" id="ARBA00023288"/>
    </source>
</evidence>
<dbReference type="PANTHER" id="PTHR24161:SF85">
    <property type="entry name" value="PALMITOYLTRANSFERASE HIP14"/>
    <property type="match status" value="1"/>
</dbReference>
<dbReference type="FunFam" id="1.25.40.20:FF:000301">
    <property type="entry name" value="Palmitoyltransferase"/>
    <property type="match status" value="1"/>
</dbReference>
<comment type="domain">
    <text evidence="14">The DHHC domain is required for palmitoyltransferase activity.</text>
</comment>
<keyword evidence="9" id="KW-0564">Palmitate</keyword>
<dbReference type="PROSITE" id="PS50088">
    <property type="entry name" value="ANK_REPEAT"/>
    <property type="match status" value="4"/>
</dbReference>
<keyword evidence="3 14" id="KW-0808">Transferase</keyword>
<evidence type="ECO:0000256" key="15">
    <source>
        <dbReference type="SAM" id="MobiDB-lite"/>
    </source>
</evidence>
<keyword evidence="18" id="KW-1185">Reference proteome</keyword>
<dbReference type="KEGG" id="ndi:NDAI_0H00850"/>
<dbReference type="OrthoDB" id="6781668at2759"/>
<dbReference type="PROSITE" id="PS50297">
    <property type="entry name" value="ANK_REP_REGION"/>
    <property type="match status" value="4"/>
</dbReference>
<feature type="repeat" description="ANK" evidence="13">
    <location>
        <begin position="249"/>
        <end position="281"/>
    </location>
</feature>
<evidence type="ECO:0000256" key="13">
    <source>
        <dbReference type="PROSITE-ProRule" id="PRU00023"/>
    </source>
</evidence>
<feature type="transmembrane region" description="Helical" evidence="14">
    <location>
        <begin position="182"/>
        <end position="203"/>
    </location>
</feature>
<dbReference type="GeneID" id="11495790"/>
<evidence type="ECO:0000256" key="7">
    <source>
        <dbReference type="ARBA" id="ARBA00023043"/>
    </source>
</evidence>
<comment type="catalytic activity">
    <reaction evidence="12 14">
        <text>L-cysteinyl-[protein] + hexadecanoyl-CoA = S-hexadecanoyl-L-cysteinyl-[protein] + CoA</text>
        <dbReference type="Rhea" id="RHEA:36683"/>
        <dbReference type="Rhea" id="RHEA-COMP:10131"/>
        <dbReference type="Rhea" id="RHEA-COMP:11032"/>
        <dbReference type="ChEBI" id="CHEBI:29950"/>
        <dbReference type="ChEBI" id="CHEBI:57287"/>
        <dbReference type="ChEBI" id="CHEBI:57379"/>
        <dbReference type="ChEBI" id="CHEBI:74151"/>
        <dbReference type="EC" id="2.3.1.225"/>
    </reaction>
</comment>
<dbReference type="STRING" id="1071378.G0WEP8"/>
<dbReference type="EC" id="2.3.1.225" evidence="14"/>
<feature type="repeat" description="ANK" evidence="13">
    <location>
        <begin position="111"/>
        <end position="143"/>
    </location>
</feature>
<evidence type="ECO:0000256" key="11">
    <source>
        <dbReference type="ARBA" id="ARBA00023315"/>
    </source>
</evidence>
<accession>G0WEP8</accession>
<evidence type="ECO:0000256" key="5">
    <source>
        <dbReference type="ARBA" id="ARBA00022737"/>
    </source>
</evidence>
<evidence type="ECO:0000256" key="1">
    <source>
        <dbReference type="ARBA" id="ARBA00004141"/>
    </source>
</evidence>
<feature type="transmembrane region" description="Helical" evidence="14">
    <location>
        <begin position="421"/>
        <end position="440"/>
    </location>
</feature>
<keyword evidence="4 14" id="KW-0812">Transmembrane</keyword>
<dbReference type="GO" id="GO:0016020">
    <property type="term" value="C:membrane"/>
    <property type="evidence" value="ECO:0007669"/>
    <property type="project" value="UniProtKB-SubCell"/>
</dbReference>
<dbReference type="GO" id="GO:0090029">
    <property type="term" value="P:negative regulation of pheromone-dependent signal transduction involved in conjugation with cellular fusion"/>
    <property type="evidence" value="ECO:0007669"/>
    <property type="project" value="EnsemblFungi"/>
</dbReference>
<dbReference type="RefSeq" id="XP_003671502.1">
    <property type="nucleotide sequence ID" value="XM_003671454.1"/>
</dbReference>
<keyword evidence="10" id="KW-0449">Lipoprotein</keyword>
<evidence type="ECO:0000256" key="4">
    <source>
        <dbReference type="ARBA" id="ARBA00022692"/>
    </source>
</evidence>
<feature type="transmembrane region" description="Helical" evidence="14">
    <location>
        <begin position="573"/>
        <end position="601"/>
    </location>
</feature>
<evidence type="ECO:0000256" key="3">
    <source>
        <dbReference type="ARBA" id="ARBA00022679"/>
    </source>
</evidence>
<dbReference type="Gene3D" id="1.25.40.20">
    <property type="entry name" value="Ankyrin repeat-containing domain"/>
    <property type="match status" value="1"/>
</dbReference>
<name>G0WEP8_NAUDC</name>
<feature type="repeat" description="ANK" evidence="13">
    <location>
        <begin position="216"/>
        <end position="248"/>
    </location>
</feature>
<evidence type="ECO:0000313" key="18">
    <source>
        <dbReference type="Proteomes" id="UP000000689"/>
    </source>
</evidence>
<dbReference type="Proteomes" id="UP000000689">
    <property type="component" value="Chromosome 8"/>
</dbReference>
<dbReference type="GO" id="GO:0019706">
    <property type="term" value="F:protein-cysteine S-palmitoyltransferase activity"/>
    <property type="evidence" value="ECO:0007669"/>
    <property type="project" value="UniProtKB-EC"/>
</dbReference>
<evidence type="ECO:0000256" key="12">
    <source>
        <dbReference type="ARBA" id="ARBA00048048"/>
    </source>
</evidence>
<keyword evidence="8 14" id="KW-0472">Membrane</keyword>
<feature type="transmembrane region" description="Helical" evidence="14">
    <location>
        <begin position="517"/>
        <end position="539"/>
    </location>
</feature>
<dbReference type="InterPro" id="IPR036770">
    <property type="entry name" value="Ankyrin_rpt-contain_sf"/>
</dbReference>
<evidence type="ECO:0000256" key="9">
    <source>
        <dbReference type="ARBA" id="ARBA00023139"/>
    </source>
</evidence>
<feature type="compositionally biased region" description="Polar residues" evidence="15">
    <location>
        <begin position="33"/>
        <end position="44"/>
    </location>
</feature>
<dbReference type="InterPro" id="IPR001594">
    <property type="entry name" value="Palmitoyltrfase_DHHC"/>
</dbReference>
<feature type="repeat" description="ANK" evidence="13">
    <location>
        <begin position="145"/>
        <end position="177"/>
    </location>
</feature>
<keyword evidence="7 13" id="KW-0040">ANK repeat</keyword>
<dbReference type="OMA" id="GITHILH"/>
<evidence type="ECO:0000256" key="14">
    <source>
        <dbReference type="RuleBase" id="RU079119"/>
    </source>
</evidence>
<dbReference type="eggNOG" id="KOG0509">
    <property type="taxonomic scope" value="Eukaryota"/>
</dbReference>
<evidence type="ECO:0000259" key="16">
    <source>
        <dbReference type="Pfam" id="PF01529"/>
    </source>
</evidence>
<organism evidence="17 18">
    <name type="scientific">Naumovozyma dairenensis (strain ATCC 10597 / BCRC 20456 / CBS 421 / NBRC 0211 / NRRL Y-12639)</name>
    <name type="common">Saccharomyces dairenensis</name>
    <dbReference type="NCBI Taxonomy" id="1071378"/>
    <lineage>
        <taxon>Eukaryota</taxon>
        <taxon>Fungi</taxon>
        <taxon>Dikarya</taxon>
        <taxon>Ascomycota</taxon>
        <taxon>Saccharomycotina</taxon>
        <taxon>Saccharomycetes</taxon>
        <taxon>Saccharomycetales</taxon>
        <taxon>Saccharomycetaceae</taxon>
        <taxon>Naumovozyma</taxon>
    </lineage>
</organism>
<proteinExistence type="inferred from homology"/>
<keyword evidence="5" id="KW-0677">Repeat</keyword>
<dbReference type="Pfam" id="PF12796">
    <property type="entry name" value="Ank_2"/>
    <property type="match status" value="2"/>
</dbReference>
<keyword evidence="11 14" id="KW-0012">Acyltransferase</keyword>
<feature type="transmembrane region" description="Helical" evidence="14">
    <location>
        <begin position="325"/>
        <end position="344"/>
    </location>
</feature>
<feature type="region of interest" description="Disordered" evidence="15">
    <location>
        <begin position="1"/>
        <end position="44"/>
    </location>
</feature>
<reference evidence="17 18" key="1">
    <citation type="journal article" date="2011" name="Proc. Natl. Acad. Sci. U.S.A.">
        <title>Evolutionary erosion of yeast sex chromosomes by mating-type switching accidents.</title>
        <authorList>
            <person name="Gordon J.L."/>
            <person name="Armisen D."/>
            <person name="Proux-Wera E."/>
            <person name="Oheigeartaigh S.S."/>
            <person name="Byrne K.P."/>
            <person name="Wolfe K.H."/>
        </authorList>
    </citation>
    <scope>NUCLEOTIDE SEQUENCE [LARGE SCALE GENOMIC DNA]</scope>
    <source>
        <strain evidence="18">ATCC 10597 / BCRC 20456 / CBS 421 / NBRC 0211 / NRRL Y-12639</strain>
    </source>
</reference>
<dbReference type="EMBL" id="HE580274">
    <property type="protein sequence ID" value="CCD26259.1"/>
    <property type="molecule type" value="Genomic_DNA"/>
</dbReference>
<evidence type="ECO:0000256" key="8">
    <source>
        <dbReference type="ARBA" id="ARBA00023136"/>
    </source>
</evidence>
<feature type="transmembrane region" description="Helical" evidence="14">
    <location>
        <begin position="388"/>
        <end position="409"/>
    </location>
</feature>
<dbReference type="GO" id="GO:0030100">
    <property type="term" value="P:regulation of endocytosis"/>
    <property type="evidence" value="ECO:0007669"/>
    <property type="project" value="EnsemblFungi"/>
</dbReference>
<gene>
    <name evidence="17" type="primary">NDAI0H00850</name>
    <name evidence="17" type="ordered locus">NDAI_0H00850</name>
</gene>
<dbReference type="PANTHER" id="PTHR24161">
    <property type="entry name" value="ANK_REP_REGION DOMAIN-CONTAINING PROTEIN-RELATED"/>
    <property type="match status" value="1"/>
</dbReference>
<dbReference type="GO" id="GO:0031683">
    <property type="term" value="F:G-protein beta/gamma-subunit complex binding"/>
    <property type="evidence" value="ECO:0007669"/>
    <property type="project" value="EnsemblFungi"/>
</dbReference>
<sequence length="786" mass="89056">MTDLHSIDLASSIPEEEVEVTKSQPQAHEGIEQLQSEGQDDANSLSSLKPIISETPKQEEEIESLKGDPVIRQYHVACQTGDLTTVKQLISSGVIDIKHDYDDVAVNDENERTTGLHWASINNRLSVVKYLISQGADVNATTGNLNATPLHWAARYGYVYIVDYLLQHGADPSLCDLQGFNLLHLAINSSNIMLVVYVLFFIVSKNILDVDCQDPHGRTPLLWAAYQGDSLSVAILLKFGASTKITDEGGFTPLHWATVKGQPHVLKYLIRDGADFFKKTNDGKDCFTIAKEMNTEYSLRDSLRTCGFDINGFPIKKYFKTSDHAKMVTFFAPLVLLSTIFLLWSHIHPLFALIVSLLLGLVTIKALKKFVLPSYDDDTIFHKSILKSPFVSGIFFGSVVLLTVVWFFHILPWTIEEGESHVLMAIILFAVFYIFSKLLISDPGCIPPETNHDNIRNIIKELLDVGKFDSKNFCLESWTRKPLRSKYSHLNNALVARFDHFCPWIYNDVGLKNHKNFIGFILLVEAGIITFASLCFEYFDELKDHFEVNENTSCFLLGDNDLCYGFTYDRLTFLILCWSLIQSIWLIILISIQVFQILYGVTNSEFNKYVKDKKRRQDDLHSTINHNEFFNTTPEDLLLNEDDDSDIFDNVSHDRDTSVSTTVPPQNETQMNLQRSKTCFNVCCSVTGMDQLKTVIKETLGIHSISGSRIRPTNLLSSIPTNYGCKRNMLDFWLTSDVMAPLYHRLLFSPTSSKALLNGIEVDYYKLYKFPKKDAPPFEVLGPDVV</sequence>
<dbReference type="AlphaFoldDB" id="G0WEP8"/>
<evidence type="ECO:0000256" key="6">
    <source>
        <dbReference type="ARBA" id="ARBA00022989"/>
    </source>
</evidence>
<dbReference type="SUPFAM" id="SSF48403">
    <property type="entry name" value="Ankyrin repeat"/>
    <property type="match status" value="1"/>
</dbReference>
<dbReference type="PROSITE" id="PS50216">
    <property type="entry name" value="DHHC"/>
    <property type="match status" value="1"/>
</dbReference>
<dbReference type="GO" id="GO:0005794">
    <property type="term" value="C:Golgi apparatus"/>
    <property type="evidence" value="ECO:0007669"/>
    <property type="project" value="EnsemblFungi"/>
</dbReference>
<dbReference type="SMART" id="SM00248">
    <property type="entry name" value="ANK"/>
    <property type="match status" value="6"/>
</dbReference>
<protein>
    <recommendedName>
        <fullName evidence="14">Palmitoyltransferase</fullName>
        <ecNumber evidence="14">2.3.1.225</ecNumber>
    </recommendedName>
</protein>
<keyword evidence="6 14" id="KW-1133">Transmembrane helix</keyword>
<comment type="subcellular location">
    <subcellularLocation>
        <location evidence="1">Membrane</location>
        <topology evidence="1">Multi-pass membrane protein</topology>
    </subcellularLocation>
</comment>
<dbReference type="HOGENOM" id="CLU_012510_1_1_1"/>
<feature type="transmembrane region" description="Helical" evidence="14">
    <location>
        <begin position="350"/>
        <end position="367"/>
    </location>
</feature>
<dbReference type="GO" id="GO:0006612">
    <property type="term" value="P:protein targeting to membrane"/>
    <property type="evidence" value="ECO:0007669"/>
    <property type="project" value="EnsemblFungi"/>
</dbReference>